<comment type="caution">
    <text evidence="2">The sequence shown here is derived from an EMBL/GenBank/DDBJ whole genome shotgun (WGS) entry which is preliminary data.</text>
</comment>
<feature type="compositionally biased region" description="Basic and acidic residues" evidence="1">
    <location>
        <begin position="8"/>
        <end position="27"/>
    </location>
</feature>
<dbReference type="Proteomes" id="UP001219525">
    <property type="component" value="Unassembled WGS sequence"/>
</dbReference>
<dbReference type="EMBL" id="JARJCW010000021">
    <property type="protein sequence ID" value="KAJ7213428.1"/>
    <property type="molecule type" value="Genomic_DNA"/>
</dbReference>
<name>A0AAD6VI10_9AGAR</name>
<dbReference type="AlphaFoldDB" id="A0AAD6VI10"/>
<evidence type="ECO:0000313" key="2">
    <source>
        <dbReference type="EMBL" id="KAJ7213428.1"/>
    </source>
</evidence>
<protein>
    <submittedName>
        <fullName evidence="2">Uncharacterized protein</fullName>
    </submittedName>
</protein>
<evidence type="ECO:0000256" key="1">
    <source>
        <dbReference type="SAM" id="MobiDB-lite"/>
    </source>
</evidence>
<organism evidence="2 3">
    <name type="scientific">Mycena pura</name>
    <dbReference type="NCBI Taxonomy" id="153505"/>
    <lineage>
        <taxon>Eukaryota</taxon>
        <taxon>Fungi</taxon>
        <taxon>Dikarya</taxon>
        <taxon>Basidiomycota</taxon>
        <taxon>Agaricomycotina</taxon>
        <taxon>Agaricomycetes</taxon>
        <taxon>Agaricomycetidae</taxon>
        <taxon>Agaricales</taxon>
        <taxon>Marasmiineae</taxon>
        <taxon>Mycenaceae</taxon>
        <taxon>Mycena</taxon>
    </lineage>
</organism>
<proteinExistence type="predicted"/>
<reference evidence="2" key="1">
    <citation type="submission" date="2023-03" db="EMBL/GenBank/DDBJ databases">
        <title>Massive genome expansion in bonnet fungi (Mycena s.s.) driven by repeated elements and novel gene families across ecological guilds.</title>
        <authorList>
            <consortium name="Lawrence Berkeley National Laboratory"/>
            <person name="Harder C.B."/>
            <person name="Miyauchi S."/>
            <person name="Viragh M."/>
            <person name="Kuo A."/>
            <person name="Thoen E."/>
            <person name="Andreopoulos B."/>
            <person name="Lu D."/>
            <person name="Skrede I."/>
            <person name="Drula E."/>
            <person name="Henrissat B."/>
            <person name="Morin E."/>
            <person name="Kohler A."/>
            <person name="Barry K."/>
            <person name="LaButti K."/>
            <person name="Morin E."/>
            <person name="Salamov A."/>
            <person name="Lipzen A."/>
            <person name="Mereny Z."/>
            <person name="Hegedus B."/>
            <person name="Baldrian P."/>
            <person name="Stursova M."/>
            <person name="Weitz H."/>
            <person name="Taylor A."/>
            <person name="Grigoriev I.V."/>
            <person name="Nagy L.G."/>
            <person name="Martin F."/>
            <person name="Kauserud H."/>
        </authorList>
    </citation>
    <scope>NUCLEOTIDE SEQUENCE</scope>
    <source>
        <strain evidence="2">9144</strain>
    </source>
</reference>
<accession>A0AAD6VI10</accession>
<sequence>MGGGRRAAGGERRAADWRRAAEMDGRRACGGTHPRPAPDPRQSRRPTPASYPAARLATALPARRLSLRISISWLSISVTYASCCGDEVAPPHANLKCLQSASGFFGFALSRWSLNASHWQLPGVAGSTNSRD</sequence>
<keyword evidence="3" id="KW-1185">Reference proteome</keyword>
<feature type="region of interest" description="Disordered" evidence="1">
    <location>
        <begin position="1"/>
        <end position="51"/>
    </location>
</feature>
<gene>
    <name evidence="2" type="ORF">GGX14DRAFT_392933</name>
</gene>
<evidence type="ECO:0000313" key="3">
    <source>
        <dbReference type="Proteomes" id="UP001219525"/>
    </source>
</evidence>